<accession>A0A3R9NVK4</accession>
<keyword evidence="4" id="KW-0145">Chemotaxis</keyword>
<dbReference type="PANTHER" id="PTHR42872:SF6">
    <property type="entry name" value="PROTEIN-GLUTAMATE METHYLESTERASE_PROTEIN-GLUTAMINE GLUTAMINASE"/>
    <property type="match status" value="1"/>
</dbReference>
<dbReference type="SUPFAM" id="SSF52738">
    <property type="entry name" value="Methylesterase CheB, C-terminal domain"/>
    <property type="match status" value="1"/>
</dbReference>
<feature type="domain" description="CheB-type methylesterase" evidence="5">
    <location>
        <begin position="149"/>
        <end position="338"/>
    </location>
</feature>
<evidence type="ECO:0000256" key="2">
    <source>
        <dbReference type="ARBA" id="ARBA00039140"/>
    </source>
</evidence>
<evidence type="ECO:0000256" key="4">
    <source>
        <dbReference type="PROSITE-ProRule" id="PRU00050"/>
    </source>
</evidence>
<comment type="caution">
    <text evidence="6">The sequence shown here is derived from an EMBL/GenBank/DDBJ whole genome shotgun (WGS) entry which is preliminary data.</text>
</comment>
<dbReference type="OrthoDB" id="1524092at2"/>
<dbReference type="PANTHER" id="PTHR42872">
    <property type="entry name" value="PROTEIN-GLUTAMATE METHYLESTERASE/PROTEIN-GLUTAMINE GLUTAMINASE"/>
    <property type="match status" value="1"/>
</dbReference>
<evidence type="ECO:0000313" key="7">
    <source>
        <dbReference type="Proteomes" id="UP000270291"/>
    </source>
</evidence>
<feature type="active site" evidence="4">
    <location>
        <position position="188"/>
    </location>
</feature>
<dbReference type="PROSITE" id="PS50122">
    <property type="entry name" value="CHEB"/>
    <property type="match status" value="1"/>
</dbReference>
<dbReference type="EC" id="3.1.1.61" evidence="2"/>
<proteinExistence type="predicted"/>
<dbReference type="Proteomes" id="UP000270291">
    <property type="component" value="Unassembled WGS sequence"/>
</dbReference>
<dbReference type="Gene3D" id="3.40.50.180">
    <property type="entry name" value="Methylesterase CheB, C-terminal domain"/>
    <property type="match status" value="1"/>
</dbReference>
<dbReference type="GO" id="GO:0000156">
    <property type="term" value="F:phosphorelay response regulator activity"/>
    <property type="evidence" value="ECO:0007669"/>
    <property type="project" value="InterPro"/>
</dbReference>
<gene>
    <name evidence="6" type="ORF">EI293_08145</name>
</gene>
<dbReference type="InterPro" id="IPR035909">
    <property type="entry name" value="CheB_C"/>
</dbReference>
<organism evidence="6 7">
    <name type="scientific">Hymenobacter perfusus</name>
    <dbReference type="NCBI Taxonomy" id="1236770"/>
    <lineage>
        <taxon>Bacteria</taxon>
        <taxon>Pseudomonadati</taxon>
        <taxon>Bacteroidota</taxon>
        <taxon>Cytophagia</taxon>
        <taxon>Cytophagales</taxon>
        <taxon>Hymenobacteraceae</taxon>
        <taxon>Hymenobacter</taxon>
    </lineage>
</organism>
<sequence>MSASTPSFTVLLGNLPTSVRAGLVRLLLPGSDMELVGPAASTAELPTLARRLRPAVVMVAEDQLLGLEQLRRHYPVPVLLYSSQAPLPGMLREAARLGVYDYVMPAPITGLELAEWHRVLKRKLRASQPKPVVPDASVPLMTERIHTMPLPPRGIVVIGGSTGGAPAVEEVLRNLPAGFPWAILIAVHLPVHFTESLVERLRRATVLPVMAATSGTRLEAGQIVVAPGGHNLIVRPITDSPWLGWQTDFVSEAGLDVPSVDILMQSAARLAGRNVLGVVLTGLGQDGTAGARSIRQQGGTVVVQDEASSAVFGMPKAVIQAGLANDVLPLPAVADYIIRHAQPLMVGLAGRYSSRIQPVPAR</sequence>
<dbReference type="Pfam" id="PF01339">
    <property type="entry name" value="CheB_methylest"/>
    <property type="match status" value="1"/>
</dbReference>
<dbReference type="RefSeq" id="WP_125436638.1">
    <property type="nucleotide sequence ID" value="NZ_RWIU01000002.1"/>
</dbReference>
<feature type="active site" evidence="4">
    <location>
        <position position="161"/>
    </location>
</feature>
<feature type="active site" evidence="4">
    <location>
        <position position="286"/>
    </location>
</feature>
<protein>
    <recommendedName>
        <fullName evidence="2">protein-glutamate methylesterase</fullName>
        <ecNumber evidence="2">3.1.1.61</ecNumber>
    </recommendedName>
</protein>
<comment type="catalytic activity">
    <reaction evidence="3">
        <text>[protein]-L-glutamate 5-O-methyl ester + H2O = L-glutamyl-[protein] + methanol + H(+)</text>
        <dbReference type="Rhea" id="RHEA:23236"/>
        <dbReference type="Rhea" id="RHEA-COMP:10208"/>
        <dbReference type="Rhea" id="RHEA-COMP:10311"/>
        <dbReference type="ChEBI" id="CHEBI:15377"/>
        <dbReference type="ChEBI" id="CHEBI:15378"/>
        <dbReference type="ChEBI" id="CHEBI:17790"/>
        <dbReference type="ChEBI" id="CHEBI:29973"/>
        <dbReference type="ChEBI" id="CHEBI:82795"/>
        <dbReference type="EC" id="3.1.1.61"/>
    </reaction>
</comment>
<name>A0A3R9NVK4_9BACT</name>
<reference evidence="6 7" key="1">
    <citation type="submission" date="2018-12" db="EMBL/GenBank/DDBJ databases">
        <authorList>
            <person name="Feng G."/>
            <person name="Zhu H."/>
        </authorList>
    </citation>
    <scope>NUCLEOTIDE SEQUENCE [LARGE SCALE GENOMIC DNA]</scope>
    <source>
        <strain evidence="6 7">LMG 26000</strain>
    </source>
</reference>
<evidence type="ECO:0000256" key="1">
    <source>
        <dbReference type="ARBA" id="ARBA00022801"/>
    </source>
</evidence>
<evidence type="ECO:0000256" key="3">
    <source>
        <dbReference type="ARBA" id="ARBA00048267"/>
    </source>
</evidence>
<dbReference type="AlphaFoldDB" id="A0A3R9NVK4"/>
<dbReference type="Gene3D" id="3.40.50.2300">
    <property type="match status" value="1"/>
</dbReference>
<keyword evidence="1 4" id="KW-0378">Hydrolase</keyword>
<keyword evidence="7" id="KW-1185">Reference proteome</keyword>
<dbReference type="GO" id="GO:0005737">
    <property type="term" value="C:cytoplasm"/>
    <property type="evidence" value="ECO:0007669"/>
    <property type="project" value="InterPro"/>
</dbReference>
<evidence type="ECO:0000259" key="5">
    <source>
        <dbReference type="PROSITE" id="PS50122"/>
    </source>
</evidence>
<evidence type="ECO:0000313" key="6">
    <source>
        <dbReference type="EMBL" id="RSK44480.1"/>
    </source>
</evidence>
<dbReference type="CDD" id="cd16432">
    <property type="entry name" value="CheB_Rec"/>
    <property type="match status" value="1"/>
</dbReference>
<dbReference type="GO" id="GO:0006935">
    <property type="term" value="P:chemotaxis"/>
    <property type="evidence" value="ECO:0007669"/>
    <property type="project" value="UniProtKB-UniRule"/>
</dbReference>
<dbReference type="InterPro" id="IPR000673">
    <property type="entry name" value="Sig_transdc_resp-reg_Me-estase"/>
</dbReference>
<dbReference type="GO" id="GO:0008984">
    <property type="term" value="F:protein-glutamate methylesterase activity"/>
    <property type="evidence" value="ECO:0007669"/>
    <property type="project" value="UniProtKB-EC"/>
</dbReference>
<dbReference type="EMBL" id="RWIU01000002">
    <property type="protein sequence ID" value="RSK44480.1"/>
    <property type="molecule type" value="Genomic_DNA"/>
</dbReference>